<proteinExistence type="predicted"/>
<name>A0A6A3NWD5_9STRA</name>
<evidence type="ECO:0000313" key="8">
    <source>
        <dbReference type="Proteomes" id="UP000434957"/>
    </source>
</evidence>
<evidence type="ECO:0000256" key="3">
    <source>
        <dbReference type="ARBA" id="ARBA00022525"/>
    </source>
</evidence>
<keyword evidence="3" id="KW-0964">Secreted</keyword>
<comment type="caution">
    <text evidence="5">The sequence shown here is derived from an EMBL/GenBank/DDBJ whole genome shotgun (WGS) entry which is preliminary data.</text>
</comment>
<evidence type="ECO:0000313" key="7">
    <source>
        <dbReference type="Proteomes" id="UP000429607"/>
    </source>
</evidence>
<evidence type="ECO:0000256" key="1">
    <source>
        <dbReference type="ARBA" id="ARBA00004340"/>
    </source>
</evidence>
<evidence type="ECO:0000313" key="5">
    <source>
        <dbReference type="EMBL" id="KAE9047361.1"/>
    </source>
</evidence>
<organism evidence="5 7">
    <name type="scientific">Phytophthora rubi</name>
    <dbReference type="NCBI Taxonomy" id="129364"/>
    <lineage>
        <taxon>Eukaryota</taxon>
        <taxon>Sar</taxon>
        <taxon>Stramenopiles</taxon>
        <taxon>Oomycota</taxon>
        <taxon>Peronosporomycetes</taxon>
        <taxon>Peronosporales</taxon>
        <taxon>Peronosporaceae</taxon>
        <taxon>Phytophthora</taxon>
    </lineage>
</organism>
<keyword evidence="8" id="KW-1185">Reference proteome</keyword>
<dbReference type="GO" id="GO:0005576">
    <property type="term" value="C:extracellular region"/>
    <property type="evidence" value="ECO:0007669"/>
    <property type="project" value="UniProtKB-SubCell"/>
</dbReference>
<protein>
    <recommendedName>
        <fullName evidence="4">Crinkler effector protein N-terminal domain-containing protein</fullName>
    </recommendedName>
</protein>
<evidence type="ECO:0000313" key="6">
    <source>
        <dbReference type="EMBL" id="KAE9352213.1"/>
    </source>
</evidence>
<dbReference type="Pfam" id="PF20147">
    <property type="entry name" value="Crinkler"/>
    <property type="match status" value="1"/>
</dbReference>
<feature type="domain" description="Crinkler effector protein N-terminal" evidence="4">
    <location>
        <begin position="2"/>
        <end position="125"/>
    </location>
</feature>
<dbReference type="EMBL" id="QXFT01000171">
    <property type="protein sequence ID" value="KAE9352213.1"/>
    <property type="molecule type" value="Genomic_DNA"/>
</dbReference>
<dbReference type="AlphaFoldDB" id="A0A6A3NWD5"/>
<dbReference type="GO" id="GO:0043657">
    <property type="term" value="C:host cell"/>
    <property type="evidence" value="ECO:0007669"/>
    <property type="project" value="UniProtKB-SubCell"/>
</dbReference>
<sequence length="683" mass="78276">MVKLFCVIVNEACSAFSVRVDESDEPESVYELKKAIKEECPETIKCDPKDLQLFLAKTGNKWLNLADVAAMTLEKDAGSAVPVLVDDHGIRHDFVKMDPLLWIKNPKHFGANFQPGEGQVHVLVVPSEGATSAEVTQSAKLSTLSMMLKQCKVSGDLPQQGDFLKLFEWTDDDCGKVMAIKEIDDIVHFTGSKFYVRKEILCVLEIFMNVYRNEFDKGGVVNKQFILLGSPGTGKSCILALICFYVAVHYKKPVVWLRQVVDGLHPTTTTRLFYQGKYYEWEDAKGEIYEALYYAMGSSGIDPIKCWFCLDGITLDEIMKKSWFNQYKFLATSGQFSPKREAVPFMKICLLPYWRQSDLEDFGLNHMQMLANDVDTRFFVSGGSLREFLSDDAKATVQSALDLVEKPEHAKILLTQIEIGSKTQIDRIRMQGVQDRNNVKHYVDLDKWASFVTSKLVMQHLAAMMKPTFFEKLMRIAKRMNDDRLEGVALEGYFHSSVRHQRPIRVEYCKYDNVNRRTVQDWEDIMREEVGSIEVNGFSLVKCEGGSREECVAVMESWAANPSKMDYWIPATDLCETIDAVAKWTLPGNQVRFCFLQLTKATTHKCNADVLWELAQPFVNKRLAVCYMAVLPDDPDEDKRLRFRLNPEVIMQQNVLDHIRLYVARFQVTPEKEDINDYWLHLL</sequence>
<comment type="subcellular location">
    <subcellularLocation>
        <location evidence="1">Host cell</location>
    </subcellularLocation>
    <subcellularLocation>
        <location evidence="2">Secreted</location>
    </subcellularLocation>
</comment>
<reference evidence="5 7" key="1">
    <citation type="submission" date="2018-09" db="EMBL/GenBank/DDBJ databases">
        <title>Genomic investigation of the strawberry pathogen Phytophthora fragariae indicates pathogenicity is determined by transcriptional variation in three key races.</title>
        <authorList>
            <person name="Adams T.M."/>
            <person name="Armitage A.D."/>
            <person name="Sobczyk M.K."/>
            <person name="Bates H.J."/>
            <person name="Dunwell J.M."/>
            <person name="Nellist C.F."/>
            <person name="Harrison R.J."/>
        </authorList>
    </citation>
    <scope>NUCLEOTIDE SEQUENCE [LARGE SCALE GENOMIC DNA]</scope>
    <source>
        <strain evidence="5 7">SCRP249</strain>
        <strain evidence="6 8">SCRP333</strain>
    </source>
</reference>
<evidence type="ECO:0000256" key="2">
    <source>
        <dbReference type="ARBA" id="ARBA00004613"/>
    </source>
</evidence>
<dbReference type="Proteomes" id="UP000429607">
    <property type="component" value="Unassembled WGS sequence"/>
</dbReference>
<gene>
    <name evidence="5" type="ORF">PR001_g4236</name>
    <name evidence="6" type="ORF">PR003_g4494</name>
</gene>
<dbReference type="Proteomes" id="UP000434957">
    <property type="component" value="Unassembled WGS sequence"/>
</dbReference>
<dbReference type="InterPro" id="IPR027417">
    <property type="entry name" value="P-loop_NTPase"/>
</dbReference>
<accession>A0A6A3NWD5</accession>
<dbReference type="InterPro" id="IPR045379">
    <property type="entry name" value="Crinkler_N"/>
</dbReference>
<dbReference type="SUPFAM" id="SSF52540">
    <property type="entry name" value="P-loop containing nucleoside triphosphate hydrolases"/>
    <property type="match status" value="1"/>
</dbReference>
<evidence type="ECO:0000259" key="4">
    <source>
        <dbReference type="Pfam" id="PF20147"/>
    </source>
</evidence>
<dbReference type="EMBL" id="QXFV01000169">
    <property type="protein sequence ID" value="KAE9047361.1"/>
    <property type="molecule type" value="Genomic_DNA"/>
</dbReference>